<sequence>MSDTFYSAFDFIAYEEKPDTKHQDSRSAFQRDRDRVIFSYAFRRLQSKTQVFQSGEYDFYRTRLTHSLEVARIARSIGEEINRRHPTINVDGDLLEAVGLAHDLGHPPFGHIGERKLNELMQPWGGFEGNAQTVRILTEIFWQRNDSPQGMQPSRAFLDGVMKYKALWSEFPERPENHFLYDEQSNIRNFVADDSWPQIKDPKACNRLKSLECQIMDWADDTAYSLHDIVDGVKAGFITRKAVEAWITRSKDSHPELAESPALEALLNLIEKDYLEAIFAKKVGEFIRSVELEHWDENPLKDKTPRHGWKLTIPQEIKTECALYKTIALDLVFRSPRIQQVEFKSGFLIERLFNALIDSHLNHKSDGRIKLQLLPEPALTWLQQTTDEKKRARLICDAIAQLTDHEAIRLYRRLFDPDYGSISELL</sequence>
<evidence type="ECO:0000313" key="3">
    <source>
        <dbReference type="EMBL" id="WOO39792.1"/>
    </source>
</evidence>
<dbReference type="GO" id="GO:0006203">
    <property type="term" value="P:dGTP catabolic process"/>
    <property type="evidence" value="ECO:0007669"/>
    <property type="project" value="TreeGrafter"/>
</dbReference>
<dbReference type="Pfam" id="PF01966">
    <property type="entry name" value="HD"/>
    <property type="match status" value="1"/>
</dbReference>
<accession>A0AAQ3L6X5</accession>
<dbReference type="PROSITE" id="PS51831">
    <property type="entry name" value="HD"/>
    <property type="match status" value="1"/>
</dbReference>
<dbReference type="SUPFAM" id="SSF109604">
    <property type="entry name" value="HD-domain/PDEase-like"/>
    <property type="match status" value="1"/>
</dbReference>
<dbReference type="PANTHER" id="PTHR11373">
    <property type="entry name" value="DEOXYNUCLEOSIDE TRIPHOSPHATE TRIPHOSPHOHYDROLASE"/>
    <property type="match status" value="1"/>
</dbReference>
<dbReference type="Proteomes" id="UP001304300">
    <property type="component" value="Chromosome"/>
</dbReference>
<dbReference type="Gene3D" id="1.10.3210.10">
    <property type="entry name" value="Hypothetical protein af1432"/>
    <property type="match status" value="1"/>
</dbReference>
<keyword evidence="4" id="KW-1185">Reference proteome</keyword>
<proteinExistence type="predicted"/>
<dbReference type="SMART" id="SM00471">
    <property type="entry name" value="HDc"/>
    <property type="match status" value="1"/>
</dbReference>
<feature type="domain" description="HD" evidence="2">
    <location>
        <begin position="63"/>
        <end position="225"/>
    </location>
</feature>
<dbReference type="InterPro" id="IPR050135">
    <property type="entry name" value="dGTPase-like"/>
</dbReference>
<name>A0AAQ3L6X5_9BACT</name>
<dbReference type="AlphaFoldDB" id="A0AAQ3L6X5"/>
<dbReference type="PANTHER" id="PTHR11373:SF32">
    <property type="entry name" value="DEOXYGUANOSINETRIPHOSPHATE TRIPHOSPHOHYDROLASE"/>
    <property type="match status" value="1"/>
</dbReference>
<evidence type="ECO:0000256" key="1">
    <source>
        <dbReference type="ARBA" id="ARBA00022801"/>
    </source>
</evidence>
<dbReference type="NCBIfam" id="TIGR01353">
    <property type="entry name" value="dGTP_triPase"/>
    <property type="match status" value="1"/>
</dbReference>
<keyword evidence="1" id="KW-0378">Hydrolase</keyword>
<evidence type="ECO:0000259" key="2">
    <source>
        <dbReference type="PROSITE" id="PS51831"/>
    </source>
</evidence>
<protein>
    <submittedName>
        <fullName evidence="3">DNTP triphosphohydrolase</fullName>
    </submittedName>
</protein>
<gene>
    <name evidence="3" type="primary">dgt</name>
    <name evidence="3" type="ORF">RZN69_14300</name>
</gene>
<dbReference type="Pfam" id="PF13286">
    <property type="entry name" value="HD_assoc"/>
    <property type="match status" value="1"/>
</dbReference>
<dbReference type="KEGG" id="puo:RZN69_14300"/>
<dbReference type="CDD" id="cd00077">
    <property type="entry name" value="HDc"/>
    <property type="match status" value="1"/>
</dbReference>
<dbReference type="EMBL" id="CP136920">
    <property type="protein sequence ID" value="WOO39792.1"/>
    <property type="molecule type" value="Genomic_DNA"/>
</dbReference>
<dbReference type="InterPro" id="IPR003607">
    <property type="entry name" value="HD/PDEase_dom"/>
</dbReference>
<dbReference type="InterPro" id="IPR006674">
    <property type="entry name" value="HD_domain"/>
</dbReference>
<organism evidence="3 4">
    <name type="scientific">Rubellicoccus peritrichatus</name>
    <dbReference type="NCBI Taxonomy" id="3080537"/>
    <lineage>
        <taxon>Bacteria</taxon>
        <taxon>Pseudomonadati</taxon>
        <taxon>Verrucomicrobiota</taxon>
        <taxon>Opitutia</taxon>
        <taxon>Puniceicoccales</taxon>
        <taxon>Cerasicoccaceae</taxon>
        <taxon>Rubellicoccus</taxon>
    </lineage>
</organism>
<dbReference type="GO" id="GO:0008832">
    <property type="term" value="F:dGTPase activity"/>
    <property type="evidence" value="ECO:0007669"/>
    <property type="project" value="TreeGrafter"/>
</dbReference>
<dbReference type="RefSeq" id="WP_317831801.1">
    <property type="nucleotide sequence ID" value="NZ_CP136920.1"/>
</dbReference>
<dbReference type="InterPro" id="IPR026875">
    <property type="entry name" value="PHydrolase_assoc_dom"/>
</dbReference>
<reference evidence="3 4" key="1">
    <citation type="submission" date="2023-10" db="EMBL/GenBank/DDBJ databases">
        <title>Rubellicoccus peritrichatus gen. nov., sp. nov., isolated from an algae of coral reef tank.</title>
        <authorList>
            <person name="Luo J."/>
        </authorList>
    </citation>
    <scope>NUCLEOTIDE SEQUENCE [LARGE SCALE GENOMIC DNA]</scope>
    <source>
        <strain evidence="3 4">CR14</strain>
    </source>
</reference>
<evidence type="ECO:0000313" key="4">
    <source>
        <dbReference type="Proteomes" id="UP001304300"/>
    </source>
</evidence>
<dbReference type="InterPro" id="IPR006261">
    <property type="entry name" value="dGTPase"/>
</dbReference>